<evidence type="ECO:0000256" key="16">
    <source>
        <dbReference type="ARBA" id="ARBA00034430"/>
    </source>
</evidence>
<keyword evidence="8 20" id="KW-0472">Membrane</keyword>
<comment type="catalytic activity">
    <reaction evidence="17">
        <text>Na(+)(in) = Na(+)(out)</text>
        <dbReference type="Rhea" id="RHEA:34963"/>
        <dbReference type="ChEBI" id="CHEBI:29101"/>
    </reaction>
</comment>
<evidence type="ECO:0000259" key="23">
    <source>
        <dbReference type="Pfam" id="PF02932"/>
    </source>
</evidence>
<dbReference type="InterPro" id="IPR038050">
    <property type="entry name" value="Neuro_actylchol_rec"/>
</dbReference>
<dbReference type="SUPFAM" id="SSF63712">
    <property type="entry name" value="Nicotinic receptor ligand binding domain-like"/>
    <property type="match status" value="1"/>
</dbReference>
<evidence type="ECO:0000256" key="19">
    <source>
        <dbReference type="ARBA" id="ARBA00037540"/>
    </source>
</evidence>
<comment type="similarity">
    <text evidence="20">Belongs to the ligand-gated ion channel (TC 1.A.9) family.</text>
</comment>
<keyword evidence="7 20" id="KW-0406">Ion transport</keyword>
<evidence type="ECO:0000256" key="13">
    <source>
        <dbReference type="ARBA" id="ARBA00023286"/>
    </source>
</evidence>
<dbReference type="PRINTS" id="PR00252">
    <property type="entry name" value="NRIONCHANNEL"/>
</dbReference>
<organism evidence="24 25">
    <name type="scientific">Monopterus albus</name>
    <name type="common">Swamp eel</name>
    <dbReference type="NCBI Taxonomy" id="43700"/>
    <lineage>
        <taxon>Eukaryota</taxon>
        <taxon>Metazoa</taxon>
        <taxon>Chordata</taxon>
        <taxon>Craniata</taxon>
        <taxon>Vertebrata</taxon>
        <taxon>Euteleostomi</taxon>
        <taxon>Actinopterygii</taxon>
        <taxon>Neopterygii</taxon>
        <taxon>Teleostei</taxon>
        <taxon>Neoteleostei</taxon>
        <taxon>Acanthomorphata</taxon>
        <taxon>Anabantaria</taxon>
        <taxon>Synbranchiformes</taxon>
        <taxon>Synbranchidae</taxon>
        <taxon>Monopterus</taxon>
    </lineage>
</organism>
<keyword evidence="9" id="KW-1015">Disulfide bond</keyword>
<feature type="transmembrane region" description="Helical" evidence="20">
    <location>
        <begin position="438"/>
        <end position="458"/>
    </location>
</feature>
<evidence type="ECO:0000256" key="3">
    <source>
        <dbReference type="ARBA" id="ARBA00022692"/>
    </source>
</evidence>
<dbReference type="PANTHER" id="PTHR18945">
    <property type="entry name" value="NEUROTRANSMITTER GATED ION CHANNEL"/>
    <property type="match status" value="1"/>
</dbReference>
<evidence type="ECO:0000256" key="10">
    <source>
        <dbReference type="ARBA" id="ARBA00023170"/>
    </source>
</evidence>
<proteinExistence type="inferred from homology"/>
<protein>
    <recommendedName>
        <fullName evidence="26">5-hydroxytryptamine (serotonin) receptor 3B</fullName>
    </recommendedName>
</protein>
<feature type="signal peptide" evidence="20">
    <location>
        <begin position="1"/>
        <end position="17"/>
    </location>
</feature>
<feature type="domain" description="Neurotransmitter-gated ion-channel ligand-binding" evidence="22">
    <location>
        <begin position="44"/>
        <end position="237"/>
    </location>
</feature>
<keyword evidence="12" id="KW-0628">Postsynaptic cell membrane</keyword>
<evidence type="ECO:0000256" key="5">
    <source>
        <dbReference type="ARBA" id="ARBA00022989"/>
    </source>
</evidence>
<dbReference type="InterPro" id="IPR018000">
    <property type="entry name" value="Neurotransmitter_ion_chnl_CS"/>
</dbReference>
<feature type="domain" description="Neurotransmitter-gated ion-channel transmembrane" evidence="23">
    <location>
        <begin position="246"/>
        <end position="456"/>
    </location>
</feature>
<evidence type="ECO:0000259" key="22">
    <source>
        <dbReference type="Pfam" id="PF02931"/>
    </source>
</evidence>
<dbReference type="PROSITE" id="PS00236">
    <property type="entry name" value="NEUROTR_ION_CHANNEL"/>
    <property type="match status" value="1"/>
</dbReference>
<evidence type="ECO:0000256" key="14">
    <source>
        <dbReference type="ARBA" id="ARBA00023303"/>
    </source>
</evidence>
<dbReference type="AlphaFoldDB" id="A0A3Q3K2F7"/>
<evidence type="ECO:0000256" key="21">
    <source>
        <dbReference type="SAM" id="Coils"/>
    </source>
</evidence>
<dbReference type="Gene3D" id="1.20.58.390">
    <property type="entry name" value="Neurotransmitter-gated ion-channel transmembrane domain"/>
    <property type="match status" value="1"/>
</dbReference>
<feature type="chain" id="PRO_5022258241" description="5-hydroxytryptamine (serotonin) receptor 3B" evidence="20">
    <location>
        <begin position="18"/>
        <end position="465"/>
    </location>
</feature>
<keyword evidence="4 20" id="KW-0732">Signal</keyword>
<dbReference type="Gene3D" id="2.70.170.10">
    <property type="entry name" value="Neurotransmitter-gated ion-channel ligand-binding domain"/>
    <property type="match status" value="1"/>
</dbReference>
<evidence type="ECO:0000256" key="18">
    <source>
        <dbReference type="ARBA" id="ARBA00036634"/>
    </source>
</evidence>
<reference evidence="24" key="1">
    <citation type="submission" date="2025-08" db="UniProtKB">
        <authorList>
            <consortium name="Ensembl"/>
        </authorList>
    </citation>
    <scope>IDENTIFICATION</scope>
</reference>
<evidence type="ECO:0008006" key="26">
    <source>
        <dbReference type="Google" id="ProtNLM"/>
    </source>
</evidence>
<dbReference type="InterPro" id="IPR006201">
    <property type="entry name" value="Neur_channel"/>
</dbReference>
<evidence type="ECO:0000256" key="9">
    <source>
        <dbReference type="ARBA" id="ARBA00023157"/>
    </source>
</evidence>
<dbReference type="SUPFAM" id="SSF90112">
    <property type="entry name" value="Neurotransmitter-gated ion-channel transmembrane pore"/>
    <property type="match status" value="1"/>
</dbReference>
<keyword evidence="11" id="KW-0325">Glycoprotein</keyword>
<feature type="transmembrane region" description="Helical" evidence="20">
    <location>
        <begin position="297"/>
        <end position="317"/>
    </location>
</feature>
<feature type="transmembrane region" description="Helical" evidence="20">
    <location>
        <begin position="324"/>
        <end position="347"/>
    </location>
</feature>
<keyword evidence="13" id="KW-1071">Ligand-gated ion channel</keyword>
<evidence type="ECO:0000256" key="2">
    <source>
        <dbReference type="ARBA" id="ARBA00022475"/>
    </source>
</evidence>
<evidence type="ECO:0000256" key="17">
    <source>
        <dbReference type="ARBA" id="ARBA00036239"/>
    </source>
</evidence>
<comment type="catalytic activity">
    <reaction evidence="16">
        <text>K(+)(in) = K(+)(out)</text>
        <dbReference type="Rhea" id="RHEA:29463"/>
        <dbReference type="ChEBI" id="CHEBI:29103"/>
    </reaction>
</comment>
<dbReference type="GO" id="GO:0005230">
    <property type="term" value="F:extracellular ligand-gated monoatomic ion channel activity"/>
    <property type="evidence" value="ECO:0007669"/>
    <property type="project" value="InterPro"/>
</dbReference>
<dbReference type="InterPro" id="IPR036734">
    <property type="entry name" value="Neur_chan_lig-bd_sf"/>
</dbReference>
<evidence type="ECO:0000256" key="12">
    <source>
        <dbReference type="ARBA" id="ARBA00023257"/>
    </source>
</evidence>
<dbReference type="InterPro" id="IPR049944">
    <property type="entry name" value="LGIC_TM_5-HT3"/>
</dbReference>
<dbReference type="CDD" id="cd19063">
    <property type="entry name" value="LGIC_TM_5-HT3"/>
    <property type="match status" value="1"/>
</dbReference>
<keyword evidence="6" id="KW-0770">Synapse</keyword>
<dbReference type="InterPro" id="IPR006029">
    <property type="entry name" value="Neurotrans-gated_channel_TM"/>
</dbReference>
<keyword evidence="3 20" id="KW-0812">Transmembrane</keyword>
<comment type="catalytic activity">
    <reaction evidence="18">
        <text>Ca(2+)(in) = Ca(2+)(out)</text>
        <dbReference type="Rhea" id="RHEA:29671"/>
        <dbReference type="ChEBI" id="CHEBI:29108"/>
    </reaction>
</comment>
<reference evidence="24" key="2">
    <citation type="submission" date="2025-09" db="UniProtKB">
        <authorList>
            <consortium name="Ensembl"/>
        </authorList>
    </citation>
    <scope>IDENTIFICATION</scope>
</reference>
<feature type="transmembrane region" description="Helical" evidence="20">
    <location>
        <begin position="274"/>
        <end position="291"/>
    </location>
</feature>
<evidence type="ECO:0000256" key="7">
    <source>
        <dbReference type="ARBA" id="ARBA00023065"/>
    </source>
</evidence>
<evidence type="ECO:0000256" key="11">
    <source>
        <dbReference type="ARBA" id="ARBA00023180"/>
    </source>
</evidence>
<name>A0A3Q3K2F7_MONAL</name>
<evidence type="ECO:0000256" key="20">
    <source>
        <dbReference type="RuleBase" id="RU000687"/>
    </source>
</evidence>
<dbReference type="InterPro" id="IPR036719">
    <property type="entry name" value="Neuro-gated_channel_TM_sf"/>
</dbReference>
<feature type="coiled-coil region" evidence="21">
    <location>
        <begin position="394"/>
        <end position="421"/>
    </location>
</feature>
<dbReference type="GO" id="GO:0004888">
    <property type="term" value="F:transmembrane signaling receptor activity"/>
    <property type="evidence" value="ECO:0007669"/>
    <property type="project" value="InterPro"/>
</dbReference>
<evidence type="ECO:0000256" key="4">
    <source>
        <dbReference type="ARBA" id="ARBA00022729"/>
    </source>
</evidence>
<dbReference type="Pfam" id="PF02932">
    <property type="entry name" value="Neur_chan_memb"/>
    <property type="match status" value="1"/>
</dbReference>
<keyword evidence="21" id="KW-0175">Coiled coil</keyword>
<keyword evidence="14 20" id="KW-0407">Ion channel</keyword>
<keyword evidence="1 20" id="KW-0813">Transport</keyword>
<evidence type="ECO:0000313" key="25">
    <source>
        <dbReference type="Proteomes" id="UP000261600"/>
    </source>
</evidence>
<evidence type="ECO:0000256" key="15">
    <source>
        <dbReference type="ARBA" id="ARBA00034104"/>
    </source>
</evidence>
<dbReference type="Proteomes" id="UP000261600">
    <property type="component" value="Unplaced"/>
</dbReference>
<dbReference type="Ensembl" id="ENSMALT00000022547.1">
    <property type="protein sequence ID" value="ENSMALP00000022122.1"/>
    <property type="gene ID" value="ENSMALG00000015456.1"/>
</dbReference>
<dbReference type="FunFam" id="2.70.170.10:FF:000017">
    <property type="entry name" value="5-hydroxytryptamine receptor 3A"/>
    <property type="match status" value="1"/>
</dbReference>
<comment type="function">
    <text evidence="19">Forms serotonin (5-hydroxytryptamine/5-HT3)-activated cation-selective channel complexes, which when activated cause fast, depolarizing responses in neurons.</text>
</comment>
<feature type="transmembrane region" description="Helical" evidence="20">
    <location>
        <begin position="241"/>
        <end position="262"/>
    </location>
</feature>
<dbReference type="InterPro" id="IPR006202">
    <property type="entry name" value="Neur_chan_lig-bd"/>
</dbReference>
<evidence type="ECO:0000313" key="24">
    <source>
        <dbReference type="Ensembl" id="ENSMALP00000022122.1"/>
    </source>
</evidence>
<keyword evidence="10" id="KW-0675">Receptor</keyword>
<evidence type="ECO:0000256" key="1">
    <source>
        <dbReference type="ARBA" id="ARBA00022448"/>
    </source>
</evidence>
<sequence length="465" mass="52368">MIIFIFISVLVHAPCNSSSIMMNCTQPNPVSLLEALKPVFSIGSVRPVMNTSTATSVTVDFTLFGILGVNEKSQILTTYIWLNVLWNNEFIRWTPEQCGSDYITIPRKELWVPDVVIVEFMEKNTAPFVPYTYVFSDGTIFDPQPVKVVSSCRLDIYTFPFDTQTCTLTFTSYLHRMDAVKLTNFTPVEKTLTNSKQSMTTMGEWELVGITLDKYEREDGEGELNQELRYFVSVRRQSTMYVVNLLLPSSFLITVDLFSFLLPPKSVDRSAFKMTLILGYTVFLLLMNNLLPVTGNTIPLINVFLSLCLALMVASLLETVLITNLLCGSALCCPVPCWITVCVLHILGRLVCLSPKPRDLEGTVIQNPNTQEMKISSLVAEDSKAPEEKGLLDEDKALEELRSLGKDLQALRLQVDQLLGENQTLEDWAQVGLVIDRLLFIVYILFISVSFFTIIIIWSQSIKSP</sequence>
<accession>A0A3Q3K2F7</accession>
<dbReference type="Pfam" id="PF02931">
    <property type="entry name" value="Neur_chan_LBD"/>
    <property type="match status" value="1"/>
</dbReference>
<keyword evidence="5 20" id="KW-1133">Transmembrane helix</keyword>
<keyword evidence="25" id="KW-1185">Reference proteome</keyword>
<evidence type="ECO:0000256" key="6">
    <source>
        <dbReference type="ARBA" id="ARBA00023018"/>
    </source>
</evidence>
<dbReference type="GO" id="GO:0045211">
    <property type="term" value="C:postsynaptic membrane"/>
    <property type="evidence" value="ECO:0007669"/>
    <property type="project" value="UniProtKB-SubCell"/>
</dbReference>
<keyword evidence="2" id="KW-1003">Cell membrane</keyword>
<evidence type="ECO:0000256" key="8">
    <source>
        <dbReference type="ARBA" id="ARBA00023136"/>
    </source>
</evidence>
<comment type="subcellular location">
    <subcellularLocation>
        <location evidence="15">Postsynaptic cell membrane</location>
        <topology evidence="15">Multi-pass membrane protein</topology>
    </subcellularLocation>
</comment>